<proteinExistence type="predicted"/>
<name>A0ABP2E681_YERBE</name>
<reference evidence="1" key="1">
    <citation type="submission" date="2008-12" db="EMBL/GenBank/DDBJ databases">
        <title>Annotation of the Yersinia bercovieri ATCC 43970 genome.</title>
        <authorList>
            <person name="Read T.D."/>
            <person name="Akmal A."/>
            <person name="Bishop-Lilly K."/>
            <person name="Chen P.E."/>
            <person name="Cook C."/>
            <person name="Kiley M.P."/>
            <person name="Lentz S."/>
            <person name="Mateczun A."/>
            <person name="Nagarajan N."/>
            <person name="Nolan N."/>
            <person name="Osborne B.I."/>
            <person name="Pop M."/>
            <person name="Sozhamannan S."/>
            <person name="Stewart A.C."/>
            <person name="Sulakvelidze A."/>
            <person name="Thomason B."/>
            <person name="Willner K."/>
            <person name="Zwick M.E."/>
        </authorList>
    </citation>
    <scope>NUCLEOTIDE SEQUENCE [LARGE SCALE GENOMIC DNA]</scope>
    <source>
        <strain evidence="1">ATCC 43970</strain>
    </source>
</reference>
<accession>A0ABP2E681</accession>
<organism evidence="1 2">
    <name type="scientific">Yersinia bercovieri ATCC 43970</name>
    <dbReference type="NCBI Taxonomy" id="349968"/>
    <lineage>
        <taxon>Bacteria</taxon>
        <taxon>Pseudomonadati</taxon>
        <taxon>Pseudomonadota</taxon>
        <taxon>Gammaproteobacteria</taxon>
        <taxon>Enterobacterales</taxon>
        <taxon>Yersiniaceae</taxon>
        <taxon>Yersinia</taxon>
    </lineage>
</organism>
<evidence type="ECO:0000313" key="2">
    <source>
        <dbReference type="Proteomes" id="UP000010319"/>
    </source>
</evidence>
<dbReference type="EMBL" id="AALC02000005">
    <property type="protein sequence ID" value="EEQ08019.1"/>
    <property type="molecule type" value="Genomic_DNA"/>
</dbReference>
<gene>
    <name evidence="1" type="ORF">yberc0001_3910</name>
</gene>
<comment type="caution">
    <text evidence="1">The sequence shown here is derived from an EMBL/GenBank/DDBJ whole genome shotgun (WGS) entry which is preliminary data.</text>
</comment>
<evidence type="ECO:0000313" key="1">
    <source>
        <dbReference type="EMBL" id="EEQ08019.1"/>
    </source>
</evidence>
<dbReference type="Proteomes" id="UP000010319">
    <property type="component" value="Unassembled WGS sequence"/>
</dbReference>
<keyword evidence="2" id="KW-1185">Reference proteome</keyword>
<protein>
    <submittedName>
        <fullName evidence="1">Uncharacterized protein</fullName>
    </submittedName>
</protein>
<sequence length="41" mass="5181">MEIQFPLQWKTIFRVKFKTQLNFRSHKFISLLMRFYTGRDK</sequence>